<dbReference type="Proteomes" id="UP000235145">
    <property type="component" value="Unassembled WGS sequence"/>
</dbReference>
<evidence type="ECO:0000256" key="8">
    <source>
        <dbReference type="ARBA" id="ARBA00023288"/>
    </source>
</evidence>
<organism evidence="14 15">
    <name type="scientific">Lactuca sativa</name>
    <name type="common">Garden lettuce</name>
    <dbReference type="NCBI Taxonomy" id="4236"/>
    <lineage>
        <taxon>Eukaryota</taxon>
        <taxon>Viridiplantae</taxon>
        <taxon>Streptophyta</taxon>
        <taxon>Embryophyta</taxon>
        <taxon>Tracheophyta</taxon>
        <taxon>Spermatophyta</taxon>
        <taxon>Magnoliopsida</taxon>
        <taxon>eudicotyledons</taxon>
        <taxon>Gunneridae</taxon>
        <taxon>Pentapetalae</taxon>
        <taxon>asterids</taxon>
        <taxon>campanulids</taxon>
        <taxon>Asterales</taxon>
        <taxon>Asteraceae</taxon>
        <taxon>Cichorioideae</taxon>
        <taxon>Cichorieae</taxon>
        <taxon>Lactucinae</taxon>
        <taxon>Lactuca</taxon>
    </lineage>
</organism>
<dbReference type="GO" id="GO:0098552">
    <property type="term" value="C:side of membrane"/>
    <property type="evidence" value="ECO:0007669"/>
    <property type="project" value="UniProtKB-KW"/>
</dbReference>
<evidence type="ECO:0000256" key="7">
    <source>
        <dbReference type="ARBA" id="ARBA00023180"/>
    </source>
</evidence>
<keyword evidence="15" id="KW-1185">Reference proteome</keyword>
<dbReference type="FunFam" id="2.60.40.420:FF:000010">
    <property type="entry name" value="Early nodulin-like protein 1"/>
    <property type="match status" value="1"/>
</dbReference>
<keyword evidence="6" id="KW-1015">Disulfide bond</keyword>
<evidence type="ECO:0000256" key="2">
    <source>
        <dbReference type="ARBA" id="ARBA00022475"/>
    </source>
</evidence>
<dbReference type="PROSITE" id="PS51485">
    <property type="entry name" value="PHYTOCYANIN"/>
    <property type="match status" value="1"/>
</dbReference>
<evidence type="ECO:0000256" key="3">
    <source>
        <dbReference type="ARBA" id="ARBA00022622"/>
    </source>
</evidence>
<keyword evidence="3" id="KW-0336">GPI-anchor</keyword>
<feature type="compositionally biased region" description="Polar residues" evidence="10">
    <location>
        <begin position="207"/>
        <end position="219"/>
    </location>
</feature>
<dbReference type="GO" id="GO:0009055">
    <property type="term" value="F:electron transfer activity"/>
    <property type="evidence" value="ECO:0007669"/>
    <property type="project" value="InterPro"/>
</dbReference>
<evidence type="ECO:0000256" key="9">
    <source>
        <dbReference type="ARBA" id="ARBA00035011"/>
    </source>
</evidence>
<evidence type="ECO:0000256" key="11">
    <source>
        <dbReference type="SAM" id="Phobius"/>
    </source>
</evidence>
<dbReference type="SUPFAM" id="SSF49503">
    <property type="entry name" value="Cupredoxins"/>
    <property type="match status" value="1"/>
</dbReference>
<evidence type="ECO:0000256" key="4">
    <source>
        <dbReference type="ARBA" id="ARBA00022729"/>
    </source>
</evidence>
<feature type="transmembrane region" description="Helical" evidence="11">
    <location>
        <begin position="238"/>
        <end position="258"/>
    </location>
</feature>
<evidence type="ECO:0000313" key="15">
    <source>
        <dbReference type="Proteomes" id="UP000235145"/>
    </source>
</evidence>
<sequence>MASFHKPLYLFFAFFFALVSFSSAYTFNVGGRDGWTLHPSESYNQFSGRLRFVVNDNLHFKYDAASDSVLEVSKGDYDNCNTNNPITTLTGGDSFFTLNRPGPFYFISGNRSHCNEGQKLEVVVISPKTKPSHSAAPPPGVSLAPMVSPGSPVSSPPESGTSGPTAPMGSPMSYSSPPEPGTSPMASPFSSPPEYGATPMVAPTGGISASPTGNPSDVNGQSPNGSPEGSPSSSSARLPVSTTLTVSFVLMIVGLVWFY</sequence>
<dbReference type="InterPro" id="IPR041846">
    <property type="entry name" value="ENL_dom"/>
</dbReference>
<dbReference type="InterPro" id="IPR039391">
    <property type="entry name" value="Phytocyanin-like"/>
</dbReference>
<keyword evidence="11" id="KW-0812">Transmembrane</keyword>
<evidence type="ECO:0000313" key="14">
    <source>
        <dbReference type="EMBL" id="KAJ0197104.1"/>
    </source>
</evidence>
<feature type="signal peptide" evidence="12">
    <location>
        <begin position="1"/>
        <end position="24"/>
    </location>
</feature>
<evidence type="ECO:0000256" key="5">
    <source>
        <dbReference type="ARBA" id="ARBA00023136"/>
    </source>
</evidence>
<dbReference type="GO" id="GO:0005886">
    <property type="term" value="C:plasma membrane"/>
    <property type="evidence" value="ECO:0000318"/>
    <property type="project" value="GO_Central"/>
</dbReference>
<keyword evidence="7" id="KW-0325">Glycoprotein</keyword>
<dbReference type="Pfam" id="PF02298">
    <property type="entry name" value="Cu_bind_like"/>
    <property type="match status" value="1"/>
</dbReference>
<keyword evidence="2" id="KW-1003">Cell membrane</keyword>
<evidence type="ECO:0000256" key="6">
    <source>
        <dbReference type="ARBA" id="ARBA00023157"/>
    </source>
</evidence>
<accession>A0A9R1X408</accession>
<keyword evidence="5 11" id="KW-0472">Membrane</keyword>
<dbReference type="PANTHER" id="PTHR33021:SF375">
    <property type="entry name" value="PHYTOCYANIN DOMAIN, CUPREDOXIN"/>
    <property type="match status" value="1"/>
</dbReference>
<dbReference type="EMBL" id="NBSK02000007">
    <property type="protein sequence ID" value="KAJ0197104.1"/>
    <property type="molecule type" value="Genomic_DNA"/>
</dbReference>
<dbReference type="Gramene" id="rna-gnl|WGS:NBSK|LSAT_7X104060_mrna">
    <property type="protein sequence ID" value="cds-PLY95823.1"/>
    <property type="gene ID" value="gene-LSAT_7X104060"/>
</dbReference>
<evidence type="ECO:0000256" key="1">
    <source>
        <dbReference type="ARBA" id="ARBA00004609"/>
    </source>
</evidence>
<proteinExistence type="inferred from homology"/>
<keyword evidence="11" id="KW-1133">Transmembrane helix</keyword>
<reference evidence="14 15" key="1">
    <citation type="journal article" date="2017" name="Nat. Commun.">
        <title>Genome assembly with in vitro proximity ligation data and whole-genome triplication in lettuce.</title>
        <authorList>
            <person name="Reyes-Chin-Wo S."/>
            <person name="Wang Z."/>
            <person name="Yang X."/>
            <person name="Kozik A."/>
            <person name="Arikit S."/>
            <person name="Song C."/>
            <person name="Xia L."/>
            <person name="Froenicke L."/>
            <person name="Lavelle D.O."/>
            <person name="Truco M.J."/>
            <person name="Xia R."/>
            <person name="Zhu S."/>
            <person name="Xu C."/>
            <person name="Xu H."/>
            <person name="Xu X."/>
            <person name="Cox K."/>
            <person name="Korf I."/>
            <person name="Meyers B.C."/>
            <person name="Michelmore R.W."/>
        </authorList>
    </citation>
    <scope>NUCLEOTIDE SEQUENCE [LARGE SCALE GENOMIC DNA]</scope>
    <source>
        <strain evidence="15">cv. Salinas</strain>
        <tissue evidence="14">Seedlings</tissue>
    </source>
</reference>
<dbReference type="OrthoDB" id="2015640at2759"/>
<gene>
    <name evidence="14" type="ORF">LSAT_V11C700383420</name>
</gene>
<dbReference type="CDD" id="cd11019">
    <property type="entry name" value="OsENODL1_like"/>
    <property type="match status" value="1"/>
</dbReference>
<dbReference type="InterPro" id="IPR008972">
    <property type="entry name" value="Cupredoxin"/>
</dbReference>
<feature type="compositionally biased region" description="Low complexity" evidence="10">
    <location>
        <begin position="220"/>
        <end position="235"/>
    </location>
</feature>
<evidence type="ECO:0000256" key="10">
    <source>
        <dbReference type="SAM" id="MobiDB-lite"/>
    </source>
</evidence>
<dbReference type="InterPro" id="IPR003245">
    <property type="entry name" value="Phytocyanin_dom"/>
</dbReference>
<feature type="region of interest" description="Disordered" evidence="10">
    <location>
        <begin position="128"/>
        <end position="238"/>
    </location>
</feature>
<evidence type="ECO:0000259" key="13">
    <source>
        <dbReference type="PROSITE" id="PS51485"/>
    </source>
</evidence>
<feature type="domain" description="Phytocyanin" evidence="13">
    <location>
        <begin position="25"/>
        <end position="126"/>
    </location>
</feature>
<evidence type="ECO:0000256" key="12">
    <source>
        <dbReference type="SAM" id="SignalP"/>
    </source>
</evidence>
<dbReference type="AlphaFoldDB" id="A0A9R1X408"/>
<dbReference type="PANTHER" id="PTHR33021">
    <property type="entry name" value="BLUE COPPER PROTEIN"/>
    <property type="match status" value="1"/>
</dbReference>
<name>A0A9R1X408_LACSA</name>
<keyword evidence="8" id="KW-0449">Lipoprotein</keyword>
<dbReference type="Gene3D" id="2.60.40.420">
    <property type="entry name" value="Cupredoxins - blue copper proteins"/>
    <property type="match status" value="1"/>
</dbReference>
<comment type="caution">
    <text evidence="14">The sequence shown here is derived from an EMBL/GenBank/DDBJ whole genome shotgun (WGS) entry which is preliminary data.</text>
</comment>
<feature type="chain" id="PRO_5040215622" description="Phytocyanin domain-containing protein" evidence="12">
    <location>
        <begin position="25"/>
        <end position="259"/>
    </location>
</feature>
<keyword evidence="4 12" id="KW-0732">Signal</keyword>
<protein>
    <recommendedName>
        <fullName evidence="13">Phytocyanin domain-containing protein</fullName>
    </recommendedName>
</protein>
<comment type="similarity">
    <text evidence="9">Belongs to the early nodulin-like (ENODL) family.</text>
</comment>
<feature type="compositionally biased region" description="Low complexity" evidence="10">
    <location>
        <begin position="144"/>
        <end position="176"/>
    </location>
</feature>
<comment type="subcellular location">
    <subcellularLocation>
        <location evidence="1">Cell membrane</location>
        <topology evidence="1">Lipid-anchor</topology>
        <topology evidence="1">GPI-anchor</topology>
    </subcellularLocation>
</comment>